<evidence type="ECO:0000256" key="1">
    <source>
        <dbReference type="SAM" id="Phobius"/>
    </source>
</evidence>
<keyword evidence="1" id="KW-0812">Transmembrane</keyword>
<dbReference type="EMBL" id="HACA01012319">
    <property type="protein sequence ID" value="CDW29680.1"/>
    <property type="molecule type" value="Transcribed_RNA"/>
</dbReference>
<proteinExistence type="predicted"/>
<name>A0A0K2TV11_LEPSM</name>
<keyword evidence="1" id="KW-0472">Membrane</keyword>
<reference evidence="2" key="1">
    <citation type="submission" date="2014-05" db="EMBL/GenBank/DDBJ databases">
        <authorList>
            <person name="Chronopoulou M."/>
        </authorList>
    </citation>
    <scope>NUCLEOTIDE SEQUENCE</scope>
    <source>
        <tissue evidence="2">Whole organism</tissue>
    </source>
</reference>
<organism evidence="2">
    <name type="scientific">Lepeophtheirus salmonis</name>
    <name type="common">Salmon louse</name>
    <name type="synonym">Caligus salmonis</name>
    <dbReference type="NCBI Taxonomy" id="72036"/>
    <lineage>
        <taxon>Eukaryota</taxon>
        <taxon>Metazoa</taxon>
        <taxon>Ecdysozoa</taxon>
        <taxon>Arthropoda</taxon>
        <taxon>Crustacea</taxon>
        <taxon>Multicrustacea</taxon>
        <taxon>Hexanauplia</taxon>
        <taxon>Copepoda</taxon>
        <taxon>Siphonostomatoida</taxon>
        <taxon>Caligidae</taxon>
        <taxon>Lepeophtheirus</taxon>
    </lineage>
</organism>
<feature type="non-terminal residue" evidence="2">
    <location>
        <position position="1"/>
    </location>
</feature>
<evidence type="ECO:0000313" key="2">
    <source>
        <dbReference type="EMBL" id="CDW29680.1"/>
    </source>
</evidence>
<sequence>PVILPNCFNQSNALISLIRLNVLINVIVSLSKCILSILFNFKLTSLAIPRHISKNEGVLLLSHLTFL</sequence>
<keyword evidence="1" id="KW-1133">Transmembrane helix</keyword>
<feature type="transmembrane region" description="Helical" evidence="1">
    <location>
        <begin position="20"/>
        <end position="41"/>
    </location>
</feature>
<dbReference type="AlphaFoldDB" id="A0A0K2TV11"/>
<accession>A0A0K2TV11</accession>
<protein>
    <submittedName>
        <fullName evidence="2">Uncharacterized protein</fullName>
    </submittedName>
</protein>